<accession>A0A6J4JNV4</accession>
<protein>
    <submittedName>
        <fullName evidence="1">Uncharacterized protein</fullName>
    </submittedName>
</protein>
<reference evidence="1" key="1">
    <citation type="submission" date="2020-02" db="EMBL/GenBank/DDBJ databases">
        <authorList>
            <person name="Meier V. D."/>
        </authorList>
    </citation>
    <scope>NUCLEOTIDE SEQUENCE</scope>
    <source>
        <strain evidence="1">AVDCRST_MAG93</strain>
    </source>
</reference>
<gene>
    <name evidence="1" type="ORF">AVDCRST_MAG93-3372</name>
</gene>
<dbReference type="AlphaFoldDB" id="A0A6J4JNV4"/>
<organism evidence="1">
    <name type="scientific">uncultured Chloroflexia bacterium</name>
    <dbReference type="NCBI Taxonomy" id="1672391"/>
    <lineage>
        <taxon>Bacteria</taxon>
        <taxon>Bacillati</taxon>
        <taxon>Chloroflexota</taxon>
        <taxon>Chloroflexia</taxon>
        <taxon>environmental samples</taxon>
    </lineage>
</organism>
<dbReference type="EMBL" id="CADCTR010001149">
    <property type="protein sequence ID" value="CAA9283681.1"/>
    <property type="molecule type" value="Genomic_DNA"/>
</dbReference>
<name>A0A6J4JNV4_9CHLR</name>
<feature type="non-terminal residue" evidence="1">
    <location>
        <position position="1"/>
    </location>
</feature>
<evidence type="ECO:0000313" key="1">
    <source>
        <dbReference type="EMBL" id="CAA9283681.1"/>
    </source>
</evidence>
<feature type="non-terminal residue" evidence="1">
    <location>
        <position position="50"/>
    </location>
</feature>
<proteinExistence type="predicted"/>
<sequence length="50" mass="5855">GSKYLSIYTTYRGLHRNVDAQRPQNRSPGWSVYSRSCKRVCDKTTSRQFV</sequence>